<dbReference type="Gene3D" id="1.10.10.60">
    <property type="entry name" value="Homeodomain-like"/>
    <property type="match status" value="1"/>
</dbReference>
<accession>A5W2D3</accession>
<keyword evidence="3" id="KW-0804">Transcription</keyword>
<dbReference type="KEGG" id="ppf:Pput_2154"/>
<dbReference type="AlphaFoldDB" id="A5W2D3"/>
<dbReference type="PANTHER" id="PTHR43280:SF32">
    <property type="entry name" value="TRANSCRIPTIONAL REGULATORY PROTEIN"/>
    <property type="match status" value="1"/>
</dbReference>
<sequence>MLGCWLYLVVVPSTMHHIPKLYAAGDPIQTGESTLADGQGAPLSFGHAYLTLLVCLSGAARFTLNFKEHAVRRADVLVLAEDTIALLKCRSRCFKVFFCLIPQALAAEVAYPLPNSLFVFLHDHPHCVLAESERPLLEGWLRQMRDIVRCCATYQHIMLRNQLQNLFLKIAEQLPVLPTAGRAFSRKEALSWRFWELVGKHSTRQREVKFYADALNITPFYLSQLTKVYFNASPKGLIDRQVTLEIKALLSYSNDAVGQIADALNFADASYLCRYFKRQTGFSLSSYRRQAQNVQGHG</sequence>
<dbReference type="PROSITE" id="PS01124">
    <property type="entry name" value="HTH_ARAC_FAMILY_2"/>
    <property type="match status" value="1"/>
</dbReference>
<dbReference type="EMBL" id="CP000712">
    <property type="protein sequence ID" value="ABQ78293.1"/>
    <property type="molecule type" value="Genomic_DNA"/>
</dbReference>
<reference evidence="5" key="1">
    <citation type="submission" date="2007-05" db="EMBL/GenBank/DDBJ databases">
        <title>Complete sequence of Pseudomonas putida F1.</title>
        <authorList>
            <consortium name="US DOE Joint Genome Institute"/>
            <person name="Copeland A."/>
            <person name="Lucas S."/>
            <person name="Lapidus A."/>
            <person name="Barry K."/>
            <person name="Detter J.C."/>
            <person name="Glavina del Rio T."/>
            <person name="Hammon N."/>
            <person name="Israni S."/>
            <person name="Dalin E."/>
            <person name="Tice H."/>
            <person name="Pitluck S."/>
            <person name="Chain P."/>
            <person name="Malfatti S."/>
            <person name="Shin M."/>
            <person name="Vergez L."/>
            <person name="Schmutz J."/>
            <person name="Larimer F."/>
            <person name="Land M."/>
            <person name="Hauser L."/>
            <person name="Kyrpides N."/>
            <person name="Lykidis A."/>
            <person name="Parales R."/>
            <person name="Richardson P."/>
        </authorList>
    </citation>
    <scope>NUCLEOTIDE SEQUENCE [LARGE SCALE GENOMIC DNA]</scope>
    <source>
        <strain evidence="5">F1</strain>
    </source>
</reference>
<dbReference type="SUPFAM" id="SSF46689">
    <property type="entry name" value="Homeodomain-like"/>
    <property type="match status" value="1"/>
</dbReference>
<dbReference type="HOGENOM" id="CLU_000445_88_2_6"/>
<protein>
    <submittedName>
        <fullName evidence="5">Transcriptional regulator, AraC family</fullName>
    </submittedName>
</protein>
<evidence type="ECO:0000313" key="5">
    <source>
        <dbReference type="EMBL" id="ABQ78293.1"/>
    </source>
</evidence>
<evidence type="ECO:0000256" key="1">
    <source>
        <dbReference type="ARBA" id="ARBA00023015"/>
    </source>
</evidence>
<dbReference type="SUPFAM" id="SSF51215">
    <property type="entry name" value="Regulatory protein AraC"/>
    <property type="match status" value="1"/>
</dbReference>
<proteinExistence type="predicted"/>
<dbReference type="InterPro" id="IPR009057">
    <property type="entry name" value="Homeodomain-like_sf"/>
</dbReference>
<evidence type="ECO:0000256" key="2">
    <source>
        <dbReference type="ARBA" id="ARBA00023125"/>
    </source>
</evidence>
<dbReference type="GO" id="GO:0043565">
    <property type="term" value="F:sequence-specific DNA binding"/>
    <property type="evidence" value="ECO:0007669"/>
    <property type="project" value="InterPro"/>
</dbReference>
<keyword evidence="1" id="KW-0805">Transcription regulation</keyword>
<name>A5W2D3_PSEP1</name>
<dbReference type="Pfam" id="PF12833">
    <property type="entry name" value="HTH_18"/>
    <property type="match status" value="1"/>
</dbReference>
<dbReference type="InterPro" id="IPR037923">
    <property type="entry name" value="HTH-like"/>
</dbReference>
<dbReference type="SMART" id="SM00342">
    <property type="entry name" value="HTH_ARAC"/>
    <property type="match status" value="1"/>
</dbReference>
<dbReference type="InterPro" id="IPR018060">
    <property type="entry name" value="HTH_AraC"/>
</dbReference>
<dbReference type="PANTHER" id="PTHR43280">
    <property type="entry name" value="ARAC-FAMILY TRANSCRIPTIONAL REGULATOR"/>
    <property type="match status" value="1"/>
</dbReference>
<keyword evidence="2" id="KW-0238">DNA-binding</keyword>
<dbReference type="GO" id="GO:0003700">
    <property type="term" value="F:DNA-binding transcription factor activity"/>
    <property type="evidence" value="ECO:0007669"/>
    <property type="project" value="InterPro"/>
</dbReference>
<gene>
    <name evidence="5" type="ordered locus">Pput_2154</name>
</gene>
<evidence type="ECO:0000256" key="3">
    <source>
        <dbReference type="ARBA" id="ARBA00023163"/>
    </source>
</evidence>
<dbReference type="eggNOG" id="COG2207">
    <property type="taxonomic scope" value="Bacteria"/>
</dbReference>
<organism evidence="5">
    <name type="scientific">Pseudomonas putida (strain ATCC 700007 / DSM 6899 / JCM 31910 / BCRC 17059 / LMG 24140 / F1)</name>
    <dbReference type="NCBI Taxonomy" id="351746"/>
    <lineage>
        <taxon>Bacteria</taxon>
        <taxon>Pseudomonadati</taxon>
        <taxon>Pseudomonadota</taxon>
        <taxon>Gammaproteobacteria</taxon>
        <taxon>Pseudomonadales</taxon>
        <taxon>Pseudomonadaceae</taxon>
        <taxon>Pseudomonas</taxon>
    </lineage>
</organism>
<evidence type="ECO:0000259" key="4">
    <source>
        <dbReference type="PROSITE" id="PS01124"/>
    </source>
</evidence>
<feature type="domain" description="HTH araC/xylS-type" evidence="4">
    <location>
        <begin position="192"/>
        <end position="290"/>
    </location>
</feature>